<dbReference type="Gene3D" id="3.40.50.410">
    <property type="entry name" value="von Willebrand factor, type A domain"/>
    <property type="match status" value="1"/>
</dbReference>
<feature type="transmembrane region" description="Helical" evidence="1">
    <location>
        <begin position="61"/>
        <end position="83"/>
    </location>
</feature>
<dbReference type="InterPro" id="IPR002035">
    <property type="entry name" value="VWF_A"/>
</dbReference>
<dbReference type="Pfam" id="PF00092">
    <property type="entry name" value="VWA"/>
    <property type="match status" value="1"/>
</dbReference>
<reference evidence="3 4" key="1">
    <citation type="submission" date="2019-02" db="EMBL/GenBank/DDBJ databases">
        <title>Deep-cultivation of Planctomycetes and their phenomic and genomic characterization uncovers novel biology.</title>
        <authorList>
            <person name="Wiegand S."/>
            <person name="Jogler M."/>
            <person name="Boedeker C."/>
            <person name="Pinto D."/>
            <person name="Vollmers J."/>
            <person name="Rivas-Marin E."/>
            <person name="Kohn T."/>
            <person name="Peeters S.H."/>
            <person name="Heuer A."/>
            <person name="Rast P."/>
            <person name="Oberbeckmann S."/>
            <person name="Bunk B."/>
            <person name="Jeske O."/>
            <person name="Meyerdierks A."/>
            <person name="Storesund J.E."/>
            <person name="Kallscheuer N."/>
            <person name="Luecker S."/>
            <person name="Lage O.M."/>
            <person name="Pohl T."/>
            <person name="Merkel B.J."/>
            <person name="Hornburger P."/>
            <person name="Mueller R.-W."/>
            <person name="Bruemmer F."/>
            <person name="Labrenz M."/>
            <person name="Spormann A.M."/>
            <person name="Op den Camp H."/>
            <person name="Overmann J."/>
            <person name="Amann R."/>
            <person name="Jetten M.S.M."/>
            <person name="Mascher T."/>
            <person name="Medema M.H."/>
            <person name="Devos D.P."/>
            <person name="Kaster A.-K."/>
            <person name="Ovreas L."/>
            <person name="Rohde M."/>
            <person name="Galperin M.Y."/>
            <person name="Jogler C."/>
        </authorList>
    </citation>
    <scope>NUCLEOTIDE SEQUENCE [LARGE SCALE GENOMIC DNA]</scope>
    <source>
        <strain evidence="3 4">ElP</strain>
    </source>
</reference>
<gene>
    <name evidence="3" type="ORF">ElP_14860</name>
</gene>
<name>A0A518GYD4_9BACT</name>
<feature type="domain" description="VWFA" evidence="2">
    <location>
        <begin position="96"/>
        <end position="262"/>
    </location>
</feature>
<dbReference type="EMBL" id="CP036426">
    <property type="protein sequence ID" value="QDV33610.1"/>
    <property type="molecule type" value="Genomic_DNA"/>
</dbReference>
<keyword evidence="4" id="KW-1185">Reference proteome</keyword>
<sequence>MESLLRNLALQMGASPASPGEELTPYLRFERPWSQGALLLVLLVGTFLIVRLYLGERGGSLFYRLGLASLRVGLLVLTMFLIAEAVLVVERVDLPYLVLMADDSASMVREDQYADEAAGARARELAGETDQPDASRFALVRSWLARDDASLLRSLQEQHRVRLYLVSGSARELAEVTDPEDIGPALEAMGEVQAQGEQSRLGVGVRQVLTELRGAPPSAIILLTDGQTTRGEALSDVAPLAARKGVPIFTIGVGDDTPPRDLALSDLVVDDVVFVGDTVRFEAKLSSRGFEGRPISVRLIEAPPDSGDSAVDRGREVAAVQVDAPPDGQAVPFELVHRPEEIGRFDYVVVAEEQPREDRSENNRLRRTIAVREDKIKVLLVDGQPRYEFRYLKTFLERRPESIDLDVVLQTADPEYSAQDAAALPTFPTSTEGEEGLFSYDVIILGDADPLYFSASQLQSLADFVTEQGGGLVLAAGEFFNPVSYQGTPLEPIIPVQLSGARNPILGGESIEPFQMRLTGEGRSSPLFRLADDEASSLQVWNNLPPHYWYVEAPRTQPAAFVLAEHPAATGADGPVPLVAYQFVGAGKALFMGIDDTWRWRIGVADRYFGRFWIQTLRFMARSRLNRDRPAELATDRSSYQSDQPVLIRVRFLSAGLAPRSGEVAVEVERSGRDPERVVLRSTGDSAEAFEAILPNPAPGDYRIRLLPPPILEGEVPTAEFRVEPPADERDKVQLNRAELVRASSISGGEYRSVLDEGDLLDALPPARKIPLDTDPPIPLWNDWRVLSLFLGLLTTEWVLRKRKQMV</sequence>
<dbReference type="OrthoDB" id="252901at2"/>
<dbReference type="InterPro" id="IPR029062">
    <property type="entry name" value="Class_I_gatase-like"/>
</dbReference>
<evidence type="ECO:0000256" key="1">
    <source>
        <dbReference type="SAM" id="Phobius"/>
    </source>
</evidence>
<feature type="transmembrane region" description="Helical" evidence="1">
    <location>
        <begin position="33"/>
        <end position="54"/>
    </location>
</feature>
<evidence type="ECO:0000313" key="4">
    <source>
        <dbReference type="Proteomes" id="UP000317835"/>
    </source>
</evidence>
<keyword evidence="1" id="KW-0812">Transmembrane</keyword>
<dbReference type="SMART" id="SM00327">
    <property type="entry name" value="VWA"/>
    <property type="match status" value="1"/>
</dbReference>
<dbReference type="AlphaFoldDB" id="A0A518GYD4"/>
<keyword evidence="1" id="KW-1133">Transmembrane helix</keyword>
<dbReference type="CDD" id="cd00198">
    <property type="entry name" value="vWFA"/>
    <property type="match status" value="1"/>
</dbReference>
<keyword evidence="1" id="KW-0472">Membrane</keyword>
<evidence type="ECO:0000313" key="3">
    <source>
        <dbReference type="EMBL" id="QDV33610.1"/>
    </source>
</evidence>
<dbReference type="InterPro" id="IPR036465">
    <property type="entry name" value="vWFA_dom_sf"/>
</dbReference>
<dbReference type="PROSITE" id="PS50234">
    <property type="entry name" value="VWFA"/>
    <property type="match status" value="1"/>
</dbReference>
<dbReference type="PANTHER" id="PTHR37947:SF1">
    <property type="entry name" value="BLL2462 PROTEIN"/>
    <property type="match status" value="1"/>
</dbReference>
<accession>A0A518GYD4</accession>
<dbReference type="PANTHER" id="PTHR37947">
    <property type="entry name" value="BLL2462 PROTEIN"/>
    <property type="match status" value="1"/>
</dbReference>
<dbReference type="SUPFAM" id="SSF53300">
    <property type="entry name" value="vWA-like"/>
    <property type="match status" value="1"/>
</dbReference>
<evidence type="ECO:0000259" key="2">
    <source>
        <dbReference type="PROSITE" id="PS50234"/>
    </source>
</evidence>
<proteinExistence type="predicted"/>
<dbReference type="KEGG" id="tpla:ElP_14860"/>
<dbReference type="RefSeq" id="WP_145267964.1">
    <property type="nucleotide sequence ID" value="NZ_CP036426.1"/>
</dbReference>
<dbReference type="Gene3D" id="3.40.50.880">
    <property type="match status" value="1"/>
</dbReference>
<organism evidence="3 4">
    <name type="scientific">Tautonia plasticadhaerens</name>
    <dbReference type="NCBI Taxonomy" id="2527974"/>
    <lineage>
        <taxon>Bacteria</taxon>
        <taxon>Pseudomonadati</taxon>
        <taxon>Planctomycetota</taxon>
        <taxon>Planctomycetia</taxon>
        <taxon>Isosphaerales</taxon>
        <taxon>Isosphaeraceae</taxon>
        <taxon>Tautonia</taxon>
    </lineage>
</organism>
<dbReference type="Proteomes" id="UP000317835">
    <property type="component" value="Chromosome"/>
</dbReference>
<protein>
    <submittedName>
        <fullName evidence="3">von Willebrand factor type A domain protein</fullName>
    </submittedName>
</protein>
<dbReference type="SUPFAM" id="SSF52317">
    <property type="entry name" value="Class I glutamine amidotransferase-like"/>
    <property type="match status" value="1"/>
</dbReference>